<dbReference type="GO" id="GO:0071949">
    <property type="term" value="F:FAD binding"/>
    <property type="evidence" value="ECO:0007669"/>
    <property type="project" value="InterPro"/>
</dbReference>
<dbReference type="UniPathway" id="UPA00232"/>
<dbReference type="PRINTS" id="PR00420">
    <property type="entry name" value="RNGMNOXGNASE"/>
</dbReference>
<keyword evidence="6" id="KW-0560">Oxidoreductase</keyword>
<comment type="caution">
    <text evidence="9">The sequence shown here is derived from an EMBL/GenBank/DDBJ whole genome shotgun (WGS) entry which is preliminary data.</text>
</comment>
<gene>
    <name evidence="9" type="ORF">EV675_0031</name>
</gene>
<reference evidence="9 10" key="1">
    <citation type="submission" date="2019-02" db="EMBL/GenBank/DDBJ databases">
        <title>Genomic Encyclopedia of Type Strains, Phase IV (KMG-IV): sequencing the most valuable type-strain genomes for metagenomic binning, comparative biology and taxonomic classification.</title>
        <authorList>
            <person name="Goeker M."/>
        </authorList>
    </citation>
    <scope>NUCLEOTIDE SEQUENCE [LARGE SCALE GENOMIC DNA]</scope>
    <source>
        <strain evidence="9 10">K24</strain>
    </source>
</reference>
<comment type="similarity">
    <text evidence="3">Belongs to the UbiH/COQ6 family.</text>
</comment>
<dbReference type="InterPro" id="IPR036188">
    <property type="entry name" value="FAD/NAD-bd_sf"/>
</dbReference>
<dbReference type="InterPro" id="IPR010971">
    <property type="entry name" value="UbiH/COQ6"/>
</dbReference>
<evidence type="ECO:0000256" key="6">
    <source>
        <dbReference type="ARBA" id="ARBA00023002"/>
    </source>
</evidence>
<comment type="pathway">
    <text evidence="2">Cofactor biosynthesis; ubiquinone biosynthesis.</text>
</comment>
<evidence type="ECO:0000256" key="4">
    <source>
        <dbReference type="ARBA" id="ARBA00022630"/>
    </source>
</evidence>
<dbReference type="GO" id="GO:0006744">
    <property type="term" value="P:ubiquinone biosynthetic process"/>
    <property type="evidence" value="ECO:0007669"/>
    <property type="project" value="UniProtKB-UniPathway"/>
</dbReference>
<dbReference type="RefSeq" id="WP_130355429.1">
    <property type="nucleotide sequence ID" value="NZ_SGXC01000001.1"/>
</dbReference>
<dbReference type="InterPro" id="IPR051205">
    <property type="entry name" value="UbiH/COQ6_monooxygenase"/>
</dbReference>
<evidence type="ECO:0000256" key="2">
    <source>
        <dbReference type="ARBA" id="ARBA00004749"/>
    </source>
</evidence>
<accession>A0A4Q7NGR4</accession>
<sequence length="412" mass="43634">MTQATSSQADILVVGTGIAGLAAALALARQGLRVGLLGPRAPLPAPEADSFDPRVYALSPASRDLLADLGIWDALPAERITGVRRMEILGDRPVWGDRPGRLGLSAWQAGCDHLAWIAESRELERVLRQAVQWSGIRWTTEDFVGLEAGRAADGVTLRTSGGQALRARLAVAADGADSKLREAAGLSAQRSAYGATGVVVHLGAELPHQECACQWFTPNGVLALLPMPDTRDGPQVSMVWSMPAAQAAALLALPEPDRARALETRLAAATGGRLGALRVRSPLFGFPLVLQHCPQLAHRGVVLLGDAAHVVHPLAGQGLNLGLGDVKALAQVLGGREPFRTVDDPRLLRRYERARAEPLLAMRAVTDGLFHLFGAQAAPVAWLRNAGLDLVDRMPLLKRMLVNGASGTGTRA</sequence>
<evidence type="ECO:0000256" key="3">
    <source>
        <dbReference type="ARBA" id="ARBA00005349"/>
    </source>
</evidence>
<keyword evidence="7" id="KW-0503">Monooxygenase</keyword>
<dbReference type="InterPro" id="IPR018168">
    <property type="entry name" value="Ubi_Hdrlase_CS"/>
</dbReference>
<dbReference type="AlphaFoldDB" id="A0A4Q7NGR4"/>
<dbReference type="GO" id="GO:0004497">
    <property type="term" value="F:monooxygenase activity"/>
    <property type="evidence" value="ECO:0007669"/>
    <property type="project" value="UniProtKB-KW"/>
</dbReference>
<dbReference type="OrthoDB" id="9769565at2"/>
<organism evidence="9 10">
    <name type="scientific">Pigmentiphaga kullae</name>
    <dbReference type="NCBI Taxonomy" id="151784"/>
    <lineage>
        <taxon>Bacteria</taxon>
        <taxon>Pseudomonadati</taxon>
        <taxon>Pseudomonadota</taxon>
        <taxon>Betaproteobacteria</taxon>
        <taxon>Burkholderiales</taxon>
        <taxon>Alcaligenaceae</taxon>
        <taxon>Pigmentiphaga</taxon>
    </lineage>
</organism>
<dbReference type="GO" id="GO:0016705">
    <property type="term" value="F:oxidoreductase activity, acting on paired donors, with incorporation or reduction of molecular oxygen"/>
    <property type="evidence" value="ECO:0007669"/>
    <property type="project" value="InterPro"/>
</dbReference>
<dbReference type="PROSITE" id="PS01304">
    <property type="entry name" value="UBIH"/>
    <property type="match status" value="1"/>
</dbReference>
<keyword evidence="5" id="KW-0274">FAD</keyword>
<dbReference type="InterPro" id="IPR002938">
    <property type="entry name" value="FAD-bd"/>
</dbReference>
<dbReference type="EMBL" id="SGXC01000001">
    <property type="protein sequence ID" value="RZS84029.1"/>
    <property type="molecule type" value="Genomic_DNA"/>
</dbReference>
<evidence type="ECO:0000256" key="7">
    <source>
        <dbReference type="ARBA" id="ARBA00023033"/>
    </source>
</evidence>
<evidence type="ECO:0000256" key="1">
    <source>
        <dbReference type="ARBA" id="ARBA00001974"/>
    </source>
</evidence>
<dbReference type="SUPFAM" id="SSF51905">
    <property type="entry name" value="FAD/NAD(P)-binding domain"/>
    <property type="match status" value="1"/>
</dbReference>
<proteinExistence type="inferred from homology"/>
<dbReference type="NCBIfam" id="TIGR01988">
    <property type="entry name" value="Ubi-OHases"/>
    <property type="match status" value="1"/>
</dbReference>
<dbReference type="PANTHER" id="PTHR43876">
    <property type="entry name" value="UBIQUINONE BIOSYNTHESIS MONOOXYGENASE COQ6, MITOCHONDRIAL"/>
    <property type="match status" value="1"/>
</dbReference>
<dbReference type="Gene3D" id="3.50.50.60">
    <property type="entry name" value="FAD/NAD(P)-binding domain"/>
    <property type="match status" value="2"/>
</dbReference>
<name>A0A4Q7NGR4_9BURK</name>
<evidence type="ECO:0000313" key="9">
    <source>
        <dbReference type="EMBL" id="RZS84029.1"/>
    </source>
</evidence>
<dbReference type="PANTHER" id="PTHR43876:SF7">
    <property type="entry name" value="UBIQUINONE BIOSYNTHESIS MONOOXYGENASE COQ6, MITOCHONDRIAL"/>
    <property type="match status" value="1"/>
</dbReference>
<evidence type="ECO:0000313" key="10">
    <source>
        <dbReference type="Proteomes" id="UP000292445"/>
    </source>
</evidence>
<keyword evidence="10" id="KW-1185">Reference proteome</keyword>
<comment type="cofactor">
    <cofactor evidence="1">
        <name>FAD</name>
        <dbReference type="ChEBI" id="CHEBI:57692"/>
    </cofactor>
</comment>
<protein>
    <submittedName>
        <fullName evidence="9">2-octaprenyl-3-methyl-6-methoxy-1,4-benzoquinol hydroxylase</fullName>
    </submittedName>
</protein>
<feature type="domain" description="FAD-binding" evidence="8">
    <location>
        <begin position="9"/>
        <end position="356"/>
    </location>
</feature>
<dbReference type="Proteomes" id="UP000292445">
    <property type="component" value="Unassembled WGS sequence"/>
</dbReference>
<evidence type="ECO:0000259" key="8">
    <source>
        <dbReference type="Pfam" id="PF01494"/>
    </source>
</evidence>
<dbReference type="Pfam" id="PF01494">
    <property type="entry name" value="FAD_binding_3"/>
    <property type="match status" value="1"/>
</dbReference>
<evidence type="ECO:0000256" key="5">
    <source>
        <dbReference type="ARBA" id="ARBA00022827"/>
    </source>
</evidence>
<keyword evidence="4" id="KW-0285">Flavoprotein</keyword>